<evidence type="ECO:0000256" key="2">
    <source>
        <dbReference type="ARBA" id="ARBA00023125"/>
    </source>
</evidence>
<dbReference type="InterPro" id="IPR036388">
    <property type="entry name" value="WH-like_DNA-bd_sf"/>
</dbReference>
<dbReference type="GeneID" id="78296140"/>
<dbReference type="SMART" id="SM00345">
    <property type="entry name" value="HTH_GNTR"/>
    <property type="match status" value="1"/>
</dbReference>
<evidence type="ECO:0000256" key="1">
    <source>
        <dbReference type="ARBA" id="ARBA00023015"/>
    </source>
</evidence>
<gene>
    <name evidence="6" type="ORF">C8D82_12332</name>
    <name evidence="5" type="ORF">HF882_12460</name>
</gene>
<dbReference type="PANTHER" id="PTHR30146:SF120">
    <property type="entry name" value="ALANINE RACEMASE"/>
    <property type="match status" value="1"/>
</dbReference>
<accession>A0A2U1ARB5</accession>
<protein>
    <submittedName>
        <fullName evidence="6">GntR family transcriptional regulator</fullName>
    </submittedName>
    <submittedName>
        <fullName evidence="5">Substrate-binding domain-containing protein</fullName>
    </submittedName>
</protein>
<reference evidence="6 7" key="1">
    <citation type="submission" date="2018-04" db="EMBL/GenBank/DDBJ databases">
        <title>Genomic Encyclopedia of Type Strains, Phase IV (KMG-IV): sequencing the most valuable type-strain genomes for metagenomic binning, comparative biology and taxonomic classification.</title>
        <authorList>
            <person name="Goeker M."/>
        </authorList>
    </citation>
    <scope>NUCLEOTIDE SEQUENCE [LARGE SCALE GENOMIC DNA]</scope>
    <source>
        <strain evidence="6 7">DSM 14823</strain>
    </source>
</reference>
<name>A0A2U1ARB5_9BACT</name>
<dbReference type="PROSITE" id="PS50949">
    <property type="entry name" value="HTH_GNTR"/>
    <property type="match status" value="1"/>
</dbReference>
<organism evidence="6 7">
    <name type="scientific">Victivallis vadensis</name>
    <dbReference type="NCBI Taxonomy" id="172901"/>
    <lineage>
        <taxon>Bacteria</taxon>
        <taxon>Pseudomonadati</taxon>
        <taxon>Lentisphaerota</taxon>
        <taxon>Lentisphaeria</taxon>
        <taxon>Victivallales</taxon>
        <taxon>Victivallaceae</taxon>
        <taxon>Victivallis</taxon>
    </lineage>
</organism>
<evidence type="ECO:0000259" key="4">
    <source>
        <dbReference type="PROSITE" id="PS50949"/>
    </source>
</evidence>
<dbReference type="SUPFAM" id="SSF53822">
    <property type="entry name" value="Periplasmic binding protein-like I"/>
    <property type="match status" value="1"/>
</dbReference>
<dbReference type="CDD" id="cd06267">
    <property type="entry name" value="PBP1_LacI_sugar_binding-like"/>
    <property type="match status" value="1"/>
</dbReference>
<dbReference type="InterPro" id="IPR046335">
    <property type="entry name" value="LacI/GalR-like_sensor"/>
</dbReference>
<dbReference type="InterPro" id="IPR028082">
    <property type="entry name" value="Peripla_BP_I"/>
</dbReference>
<evidence type="ECO:0000313" key="8">
    <source>
        <dbReference type="Proteomes" id="UP000576225"/>
    </source>
</evidence>
<keyword evidence="3" id="KW-0804">Transcription</keyword>
<keyword evidence="7" id="KW-1185">Reference proteome</keyword>
<dbReference type="Pfam" id="PF00392">
    <property type="entry name" value="GntR"/>
    <property type="match status" value="1"/>
</dbReference>
<evidence type="ECO:0000313" key="7">
    <source>
        <dbReference type="Proteomes" id="UP000245959"/>
    </source>
</evidence>
<comment type="caution">
    <text evidence="6">The sequence shown here is derived from an EMBL/GenBank/DDBJ whole genome shotgun (WGS) entry which is preliminary data.</text>
</comment>
<evidence type="ECO:0000313" key="5">
    <source>
        <dbReference type="EMBL" id="NMD87397.1"/>
    </source>
</evidence>
<proteinExistence type="predicted"/>
<dbReference type="EMBL" id="JABAEW010000023">
    <property type="protein sequence ID" value="NMD87397.1"/>
    <property type="molecule type" value="Genomic_DNA"/>
</dbReference>
<evidence type="ECO:0000256" key="3">
    <source>
        <dbReference type="ARBA" id="ARBA00023163"/>
    </source>
</evidence>
<dbReference type="Gene3D" id="1.10.10.10">
    <property type="entry name" value="Winged helix-like DNA-binding domain superfamily/Winged helix DNA-binding domain"/>
    <property type="match status" value="1"/>
</dbReference>
<dbReference type="Pfam" id="PF13377">
    <property type="entry name" value="Peripla_BP_3"/>
    <property type="match status" value="1"/>
</dbReference>
<reference evidence="5 8" key="2">
    <citation type="submission" date="2020-04" db="EMBL/GenBank/DDBJ databases">
        <authorList>
            <person name="Hitch T.C.A."/>
            <person name="Wylensek D."/>
            <person name="Clavel T."/>
        </authorList>
    </citation>
    <scope>NUCLEOTIDE SEQUENCE [LARGE SCALE GENOMIC DNA]</scope>
    <source>
        <strain evidence="5 8">COR2-253-APC-1A</strain>
    </source>
</reference>
<dbReference type="RefSeq" id="WP_165833080.1">
    <property type="nucleotide sequence ID" value="NZ_CABMMC010000133.1"/>
</dbReference>
<dbReference type="Proteomes" id="UP000245959">
    <property type="component" value="Unassembled WGS sequence"/>
</dbReference>
<sequence>MPTVAKPVKYRQIYEELSHRIRCGALKPGEQLPSTQELAEYYSTSILTIRQAITHLTRDGFTTAIQGKGTFVSAHEKAKAEVPAIQFFSGSFHGDLSRDPFVGPLLLNLCSQAARQGASVNVTVLPPHQTLSGYVREYGVTPAMRNGTILNLSSELLQTNREAELELLRRERVPYVVIPLDDAATDIPQVRSDGRNAWGFALRRLLDYGHRDIMLLPGHNSYADVQEACRSLDLPVTPERFQLITPWEEESGRAAAWRLLQGGPDFSAVLVAGDRATMGAIRAIQESGRRIPDDISLFSYDRYAWMDAASPMKITGMQQDIDAMAQALLHLLEEQRLSGSEVPRSISIPMQFVAGESCILKAENL</sequence>
<feature type="domain" description="HTH gntR-type" evidence="4">
    <location>
        <begin position="7"/>
        <end position="75"/>
    </location>
</feature>
<dbReference type="InterPro" id="IPR000524">
    <property type="entry name" value="Tscrpt_reg_HTH_GntR"/>
</dbReference>
<dbReference type="Gene3D" id="3.40.50.2300">
    <property type="match status" value="2"/>
</dbReference>
<dbReference type="CDD" id="cd07377">
    <property type="entry name" value="WHTH_GntR"/>
    <property type="match status" value="1"/>
</dbReference>
<dbReference type="EMBL" id="QEKH01000023">
    <property type="protein sequence ID" value="PVY38979.1"/>
    <property type="molecule type" value="Genomic_DNA"/>
</dbReference>
<keyword evidence="2" id="KW-0238">DNA-binding</keyword>
<dbReference type="Proteomes" id="UP000576225">
    <property type="component" value="Unassembled WGS sequence"/>
</dbReference>
<dbReference type="SUPFAM" id="SSF46785">
    <property type="entry name" value="Winged helix' DNA-binding domain"/>
    <property type="match status" value="1"/>
</dbReference>
<dbReference type="AlphaFoldDB" id="A0A2U1ARB5"/>
<dbReference type="InterPro" id="IPR036390">
    <property type="entry name" value="WH_DNA-bd_sf"/>
</dbReference>
<dbReference type="GO" id="GO:0003700">
    <property type="term" value="F:DNA-binding transcription factor activity"/>
    <property type="evidence" value="ECO:0007669"/>
    <property type="project" value="InterPro"/>
</dbReference>
<dbReference type="PANTHER" id="PTHR30146">
    <property type="entry name" value="LACI-RELATED TRANSCRIPTIONAL REPRESSOR"/>
    <property type="match status" value="1"/>
</dbReference>
<dbReference type="GO" id="GO:0000976">
    <property type="term" value="F:transcription cis-regulatory region binding"/>
    <property type="evidence" value="ECO:0007669"/>
    <property type="project" value="TreeGrafter"/>
</dbReference>
<evidence type="ECO:0000313" key="6">
    <source>
        <dbReference type="EMBL" id="PVY38979.1"/>
    </source>
</evidence>
<keyword evidence="1" id="KW-0805">Transcription regulation</keyword>